<dbReference type="EMBL" id="LAXD01000001">
    <property type="protein sequence ID" value="KWW99674.1"/>
    <property type="molecule type" value="Genomic_DNA"/>
</dbReference>
<dbReference type="PATRIC" id="fig|1469144.10.peg.1446"/>
<name>A0A132MP79_9ACTN</name>
<proteinExistence type="predicted"/>
<accession>A0A132MP79</accession>
<keyword evidence="2" id="KW-1185">Reference proteome</keyword>
<gene>
    <name evidence="1" type="ORF">LI90_1313</name>
</gene>
<dbReference type="RefSeq" id="WP_158009767.1">
    <property type="nucleotide sequence ID" value="NZ_JYIJ01000016.1"/>
</dbReference>
<dbReference type="AlphaFoldDB" id="A0A132MP79"/>
<comment type="caution">
    <text evidence="1">The sequence shown here is derived from an EMBL/GenBank/DDBJ whole genome shotgun (WGS) entry which is preliminary data.</text>
</comment>
<evidence type="ECO:0000313" key="1">
    <source>
        <dbReference type="EMBL" id="KWW99674.1"/>
    </source>
</evidence>
<sequence>MAIAVDSGAPMGEVVAFAQQRRLALRSPFRAADFCRATVFTFRATMLDVGAT</sequence>
<organism evidence="1 2">
    <name type="scientific">Carbonactinospora thermoautotrophica</name>
    <dbReference type="NCBI Taxonomy" id="1469144"/>
    <lineage>
        <taxon>Bacteria</taxon>
        <taxon>Bacillati</taxon>
        <taxon>Actinomycetota</taxon>
        <taxon>Actinomycetes</taxon>
        <taxon>Kitasatosporales</taxon>
        <taxon>Carbonactinosporaceae</taxon>
        <taxon>Carbonactinospora</taxon>
    </lineage>
</organism>
<evidence type="ECO:0000313" key="2">
    <source>
        <dbReference type="Proteomes" id="UP000070188"/>
    </source>
</evidence>
<protein>
    <submittedName>
        <fullName evidence="1">Uncharacterized protein</fullName>
    </submittedName>
</protein>
<reference evidence="2" key="1">
    <citation type="submission" date="2015-04" db="EMBL/GenBank/DDBJ databases">
        <title>Physiological reanalysis, assessment of diazotrophy, and genome sequences of multiple isolates of Streptomyces thermoautotrophicus.</title>
        <authorList>
            <person name="MacKellar D.C."/>
            <person name="Lieber L."/>
            <person name="Norman J."/>
            <person name="Bolger A."/>
            <person name="Tobin C."/>
            <person name="Murray J.W."/>
            <person name="Chang R."/>
            <person name="Ford T."/>
            <person name="Nguyen P.Q."/>
            <person name="Woodward J."/>
            <person name="Permingeat H."/>
            <person name="Joshi N.S."/>
            <person name="Silver P.A."/>
            <person name="Usadel B."/>
            <person name="Rutherford A.W."/>
            <person name="Friesen M."/>
            <person name="Prell J."/>
        </authorList>
    </citation>
    <scope>NUCLEOTIDE SEQUENCE [LARGE SCALE GENOMIC DNA]</scope>
    <source>
        <strain evidence="2">H1</strain>
    </source>
</reference>
<dbReference type="Proteomes" id="UP000070188">
    <property type="component" value="Unassembled WGS sequence"/>
</dbReference>